<dbReference type="Proteomes" id="UP000618094">
    <property type="component" value="Unassembled WGS sequence"/>
</dbReference>
<evidence type="ECO:0000256" key="1">
    <source>
        <dbReference type="ARBA" id="ARBA00006383"/>
    </source>
</evidence>
<dbReference type="GO" id="GO:0046353">
    <property type="term" value="F:aminoglycoside 3-N-acetyltransferase activity"/>
    <property type="evidence" value="ECO:0007669"/>
    <property type="project" value="UniProtKB-EC"/>
</dbReference>
<evidence type="ECO:0000313" key="5">
    <source>
        <dbReference type="EMBL" id="GFO99296.1"/>
    </source>
</evidence>
<sequence length="268" mass="30160">MSENLINTVTTKADFQQALKEVGIKATDACLVHTAMSKFNYVPGGPETIVQALEKTLSEGTLMMPSEVTTNCDPATWEYPPVRKGLIQIVRDNMPPYNPATSITVGLGVTPEYFRRLPDVVRSNHPYLPIAIWGKNKEKIAKKQPLNIPYGVNSPLDYLYQNHGKIIFLGTDYETCTMLHYAESTIGRKTETCLAATDVDENGKTIWAEYQNIDMDSYDDFNELGAAFEKAHPNKWKAVKLNNGIIKVIDAHALIDFAREWFKQKDNQ</sequence>
<gene>
    <name evidence="5" type="ORF">LHEH8_10520</name>
</gene>
<dbReference type="Pfam" id="PF02522">
    <property type="entry name" value="Antibiotic_NAT"/>
    <property type="match status" value="1"/>
</dbReference>
<comment type="similarity">
    <text evidence="1 4">Belongs to the antibiotic N-acetyltransferase family.</text>
</comment>
<dbReference type="EMBL" id="BLYO01000226">
    <property type="protein sequence ID" value="GFO99296.1"/>
    <property type="molecule type" value="Genomic_DNA"/>
</dbReference>
<comment type="caution">
    <text evidence="5">The sequence shown here is derived from an EMBL/GenBank/DDBJ whole genome shotgun (WGS) entry which is preliminary data.</text>
</comment>
<keyword evidence="4" id="KW-0046">Antibiotic resistance</keyword>
<evidence type="ECO:0000256" key="4">
    <source>
        <dbReference type="RuleBase" id="RU365031"/>
    </source>
</evidence>
<dbReference type="PANTHER" id="PTHR11104:SF0">
    <property type="entry name" value="SPBETA PROPHAGE-DERIVED AMINOGLYCOSIDE N(3')-ACETYLTRANSFERASE-LIKE PROTEIN YOKD"/>
    <property type="match status" value="1"/>
</dbReference>
<dbReference type="PANTHER" id="PTHR11104">
    <property type="entry name" value="AMINOGLYCOSIDE N3-ACETYLTRANSFERASE"/>
    <property type="match status" value="1"/>
</dbReference>
<keyword evidence="3 4" id="KW-0012">Acyltransferase</keyword>
<dbReference type="InterPro" id="IPR028345">
    <property type="entry name" value="Antibiotic_NAT-like"/>
</dbReference>
<evidence type="ECO:0000256" key="3">
    <source>
        <dbReference type="ARBA" id="ARBA00023315"/>
    </source>
</evidence>
<comment type="catalytic activity">
    <reaction evidence="4">
        <text>a 2-deoxystreptamine antibiotic + acetyl-CoA = an N(3)-acetyl-2-deoxystreptamine antibiotic + CoA + H(+)</text>
        <dbReference type="Rhea" id="RHEA:12665"/>
        <dbReference type="ChEBI" id="CHEBI:15378"/>
        <dbReference type="ChEBI" id="CHEBI:57287"/>
        <dbReference type="ChEBI" id="CHEBI:57288"/>
        <dbReference type="ChEBI" id="CHEBI:57921"/>
        <dbReference type="ChEBI" id="CHEBI:77452"/>
        <dbReference type="EC" id="2.3.1.81"/>
    </reaction>
</comment>
<proteinExistence type="inferred from homology"/>
<dbReference type="RefSeq" id="WP_056940822.1">
    <property type="nucleotide sequence ID" value="NZ_BLYO01000226.1"/>
</dbReference>
<accession>A0A8H9F879</accession>
<reference evidence="5" key="1">
    <citation type="submission" date="2020-07" db="EMBL/GenBank/DDBJ databases">
        <title>Draft genome sequence of Lactobacillus helveticus strain H-8.</title>
        <authorList>
            <person name="Endo A."/>
            <person name="Maeno S."/>
            <person name="Kido Y."/>
        </authorList>
    </citation>
    <scope>NUCLEOTIDE SEQUENCE</scope>
    <source>
        <strain evidence="5">H-8</strain>
    </source>
</reference>
<evidence type="ECO:0000313" key="6">
    <source>
        <dbReference type="Proteomes" id="UP000618094"/>
    </source>
</evidence>
<keyword evidence="2 4" id="KW-0808">Transferase</keyword>
<protein>
    <recommendedName>
        <fullName evidence="4">Aminoglycoside N(3)-acetyltransferase</fullName>
        <ecNumber evidence="4">2.3.1.-</ecNumber>
    </recommendedName>
</protein>
<organism evidence="5 6">
    <name type="scientific">Lactobacillus helveticus</name>
    <name type="common">Lactobacillus suntoryeus</name>
    <dbReference type="NCBI Taxonomy" id="1587"/>
    <lineage>
        <taxon>Bacteria</taxon>
        <taxon>Bacillati</taxon>
        <taxon>Bacillota</taxon>
        <taxon>Bacilli</taxon>
        <taxon>Lactobacillales</taxon>
        <taxon>Lactobacillaceae</taxon>
        <taxon>Lactobacillus</taxon>
    </lineage>
</organism>
<dbReference type="AlphaFoldDB" id="A0A8H9F879"/>
<dbReference type="GO" id="GO:0046677">
    <property type="term" value="P:response to antibiotic"/>
    <property type="evidence" value="ECO:0007669"/>
    <property type="project" value="UniProtKB-KW"/>
</dbReference>
<evidence type="ECO:0000256" key="2">
    <source>
        <dbReference type="ARBA" id="ARBA00022679"/>
    </source>
</evidence>
<dbReference type="InterPro" id="IPR003679">
    <property type="entry name" value="Amioglycoside_AcTrfase"/>
</dbReference>
<dbReference type="SUPFAM" id="SSF110710">
    <property type="entry name" value="TTHA0583/YokD-like"/>
    <property type="match status" value="1"/>
</dbReference>
<dbReference type="EC" id="2.3.1.-" evidence="4"/>
<name>A0A8H9F879_LACHE</name>